<evidence type="ECO:0000313" key="2">
    <source>
        <dbReference type="Proteomes" id="UP000195521"/>
    </source>
</evidence>
<dbReference type="GeneID" id="39747486"/>
<dbReference type="EMBL" id="BDQF01000009">
    <property type="protein sequence ID" value="GAW80770.1"/>
    <property type="molecule type" value="Genomic_DNA"/>
</dbReference>
<organism evidence="1 2">
    <name type="scientific">Plasmodium gonderi</name>
    <dbReference type="NCBI Taxonomy" id="77519"/>
    <lineage>
        <taxon>Eukaryota</taxon>
        <taxon>Sar</taxon>
        <taxon>Alveolata</taxon>
        <taxon>Apicomplexa</taxon>
        <taxon>Aconoidasida</taxon>
        <taxon>Haemosporida</taxon>
        <taxon>Plasmodiidae</taxon>
        <taxon>Plasmodium</taxon>
        <taxon>Plasmodium (Plasmodium)</taxon>
    </lineage>
</organism>
<proteinExistence type="predicted"/>
<name>A0A1Y1JEU2_PLAGO</name>
<dbReference type="OMA" id="NYMAASH"/>
<protein>
    <submittedName>
        <fullName evidence="1">Uncharacterized protein</fullName>
    </submittedName>
</protein>
<keyword evidence="2" id="KW-1185">Reference proteome</keyword>
<reference evidence="2" key="1">
    <citation type="submission" date="2017-04" db="EMBL/GenBank/DDBJ databases">
        <title>Plasmodium gonderi genome.</title>
        <authorList>
            <person name="Arisue N."/>
            <person name="Honma H."/>
            <person name="Kawai S."/>
            <person name="Tougan T."/>
            <person name="Tanabe K."/>
            <person name="Horii T."/>
        </authorList>
    </citation>
    <scope>NUCLEOTIDE SEQUENCE [LARGE SCALE GENOMIC DNA]</scope>
    <source>
        <strain evidence="2">ATCC 30045</strain>
    </source>
</reference>
<dbReference type="RefSeq" id="XP_028543359.1">
    <property type="nucleotide sequence ID" value="XM_028687558.1"/>
</dbReference>
<evidence type="ECO:0000313" key="1">
    <source>
        <dbReference type="EMBL" id="GAW80770.1"/>
    </source>
</evidence>
<accession>A0A1Y1JEU2</accession>
<sequence length="1276" mass="154849">MVDFITFLLANNEKLTSVALLESALTYYVLKRLSTLFFVEKGTNYDIEICTCKELNVNNLFNSEVLQFGTLKNEEILLKFLRTLVLPQDHADLIIRLEENLSSNTQNHLRKKKAHINSRSNRWNVYILKILFLHYNERDGKENKYFHSFVSYIISLFHEGNGVIKRRDKLLFLFLFFFLFTKKDPWKGNNKVGKYSHFNTKKGKKKKKKILNDCKKFYHQVKRKRFNKLRLRAIHKFLHNSLCHVHIIEDNSNKEKLTDGGRKKKKILILCKKSLNHLTEKCLNCLNCLNTSGTWKEKKKKKIFVKIKNELLKSVSLLKILNKINDRISHRWVSATGKRKHSSFYFPIILNKSIRSGKWDFNVVKNNFLSYYQNFLRNNIYPLLYVNTFLVQFYRSFFSSHDYKFVNWNILMDNKCSNVYANVNIVPVPNKVVCKKRFFFNTSHPCQRVPNEHTLFTLTCACICLISNNNCYNLYYLLICMLRKRKSFDLHERVNNFTNELTKLDAKCQHVWNMKNILLYMYIEMYLKNRKEIVKKEKRKMCRQSSHKIHFLSHHRERSEHDTLCRIYRKWIYKKNKKKNDSHALSNGKILKYVMNNFNFFDKILEYKSHNYMALSHISIFRQLIHFFVCKKRNNNHYKNVKIVKMMDDRFHLLARKNLYYYAVHNSLLFVYLQNVYHCLVEFLKNFYLVFIEKNFFTYNYESIRGYELCGDTWCKDSGGNKNHHQDHHNVDRSFWEDYITCNLLYKCNREKEKDINHRDIKDQSNPIFFSSYGNNLSKWKTIQLIHNEIRKGQKYEMDILNNRTGNNFVYQKGTYLEFFLFERKEEGMGKKKKKKKKNYEQVRHTTAQLLYKKIKRKILKYKFVSKEMINILNIFYGDKIYIHFYANGLRNILYCTCNCNFFFLELFYNIVVPLQLWERNNYLKRKNSAGKQPIKEEDSEKEKSQTYEKIISLLNNVDNYFKKELKNFQYEYRRFRIKYEEEKKKKKTCNFTKKINRLLKICTHVHKTWYYYNRMPKKGNKQFKGKKWISNGILTLHLNRQDNKNELTNLYLPILHNKMNKKKKRKYLHNSVIYYGIFFKCIIYTIHEYALHIYGMLRGDFFSNSKNVIYSCTNSKEKDFHHNNETTVKFRQMFSLQVNSKHSHHPKGEKEQVKWPNYIIPLKIEDIKKGNIVMNIDELNLKENLNTLHKIYLDILHFFRTMEKKKFIFIQSTRWKHIEFSKRVHKRIFFLKFLFSSYFLTFLYDHRYVLYLLQQVCKMLKYVFGWKKKHHTMVS</sequence>
<comment type="caution">
    <text evidence="1">The sequence shown here is derived from an EMBL/GenBank/DDBJ whole genome shotgun (WGS) entry which is preliminary data.</text>
</comment>
<dbReference type="OrthoDB" id="372195at2759"/>
<dbReference type="Proteomes" id="UP000195521">
    <property type="component" value="Unassembled WGS sequence"/>
</dbReference>
<gene>
    <name evidence="1" type="ORF">PGO_083360</name>
</gene>
<dbReference type="AlphaFoldDB" id="A0A1Y1JEU2"/>